<comment type="similarity">
    <text evidence="1 2">Belongs to the iron/ascorbate-dependent oxidoreductase family.</text>
</comment>
<feature type="domain" description="Fe2OG dioxygenase" evidence="3">
    <location>
        <begin position="198"/>
        <end position="302"/>
    </location>
</feature>
<comment type="caution">
    <text evidence="4">The sequence shown here is derived from an EMBL/GenBank/DDBJ whole genome shotgun (WGS) entry which is preliminary data.</text>
</comment>
<dbReference type="GO" id="GO:0044283">
    <property type="term" value="P:small molecule biosynthetic process"/>
    <property type="evidence" value="ECO:0007669"/>
    <property type="project" value="UniProtKB-ARBA"/>
</dbReference>
<dbReference type="InterPro" id="IPR027443">
    <property type="entry name" value="IPNS-like_sf"/>
</dbReference>
<dbReference type="InterPro" id="IPR044861">
    <property type="entry name" value="IPNS-like_FE2OG_OXY"/>
</dbReference>
<dbReference type="InterPro" id="IPR005123">
    <property type="entry name" value="Oxoglu/Fe-dep_dioxygenase_dom"/>
</dbReference>
<keyword evidence="2" id="KW-0560">Oxidoreductase</keyword>
<evidence type="ECO:0000313" key="5">
    <source>
        <dbReference type="Proteomes" id="UP001056436"/>
    </source>
</evidence>
<accession>A0A9P9XNV2</accession>
<dbReference type="PROSITE" id="PS51471">
    <property type="entry name" value="FE2OG_OXY"/>
    <property type="match status" value="1"/>
</dbReference>
<evidence type="ECO:0000256" key="1">
    <source>
        <dbReference type="ARBA" id="ARBA00008056"/>
    </source>
</evidence>
<organism evidence="4 5">
    <name type="scientific">Colletotrichum abscissum</name>
    <dbReference type="NCBI Taxonomy" id="1671311"/>
    <lineage>
        <taxon>Eukaryota</taxon>
        <taxon>Fungi</taxon>
        <taxon>Dikarya</taxon>
        <taxon>Ascomycota</taxon>
        <taxon>Pezizomycotina</taxon>
        <taxon>Sordariomycetes</taxon>
        <taxon>Hypocreomycetidae</taxon>
        <taxon>Glomerellales</taxon>
        <taxon>Glomerellaceae</taxon>
        <taxon>Colletotrichum</taxon>
        <taxon>Colletotrichum acutatum species complex</taxon>
    </lineage>
</organism>
<keyword evidence="5" id="KW-1185">Reference proteome</keyword>
<dbReference type="SUPFAM" id="SSF51197">
    <property type="entry name" value="Clavaminate synthase-like"/>
    <property type="match status" value="1"/>
</dbReference>
<dbReference type="PANTHER" id="PTHR47990">
    <property type="entry name" value="2-OXOGLUTARATE (2OG) AND FE(II)-DEPENDENT OXYGENASE SUPERFAMILY PROTEIN-RELATED"/>
    <property type="match status" value="1"/>
</dbReference>
<name>A0A9P9XNV2_9PEZI</name>
<dbReference type="Proteomes" id="UP001056436">
    <property type="component" value="Unassembled WGS sequence"/>
</dbReference>
<dbReference type="AlphaFoldDB" id="A0A9P9XNV2"/>
<keyword evidence="2" id="KW-0408">Iron</keyword>
<keyword evidence="2" id="KW-0479">Metal-binding</keyword>
<evidence type="ECO:0000259" key="3">
    <source>
        <dbReference type="PROSITE" id="PS51471"/>
    </source>
</evidence>
<dbReference type="Pfam" id="PF03171">
    <property type="entry name" value="2OG-FeII_Oxy"/>
    <property type="match status" value="1"/>
</dbReference>
<dbReference type="PRINTS" id="PR00682">
    <property type="entry name" value="IPNSYNTHASE"/>
</dbReference>
<dbReference type="Pfam" id="PF14226">
    <property type="entry name" value="DIOX_N"/>
    <property type="match status" value="1"/>
</dbReference>
<evidence type="ECO:0000256" key="2">
    <source>
        <dbReference type="RuleBase" id="RU003682"/>
    </source>
</evidence>
<dbReference type="InterPro" id="IPR050231">
    <property type="entry name" value="Iron_ascorbate_oxido_reductase"/>
</dbReference>
<proteinExistence type="inferred from homology"/>
<dbReference type="InterPro" id="IPR026992">
    <property type="entry name" value="DIOX_N"/>
</dbReference>
<sequence length="360" mass="40448">MGYNDWDNDNEPAVDRDHDWRAVPGDFDTIPVIDVAGIRSDHFDERRKIAAQIRDACVRVGFFYIQNHGINDDVIQGVFKAAETFFALPFEQKMEVFIDNSPNFRGYTPIGGSGKPGPDGRGNLNEAFEWGHDSKLNDDPNDACDDPYMKGRNRWPREPADFEDQLSTYYRELRAFCRLLARSVALSLGLDEDYFSSCTSHPGCASVLAHYPPQERGAAARGLDAHTDSEFFTILAPGPVRALEVANKAGEWISAPPKPGTFIVNVGDQLQAFTNNLYISTRHRVMNYTGQERYAIPFFFSTNFETVIKPIPELLTGDQVARNQQVSAGQMYKENMTSLHRIASAVPDFAKYRKEEATTV</sequence>
<dbReference type="Gene3D" id="2.60.120.330">
    <property type="entry name" value="B-lactam Antibiotic, Isopenicillin N Synthase, Chain"/>
    <property type="match status" value="1"/>
</dbReference>
<dbReference type="OrthoDB" id="288590at2759"/>
<dbReference type="GO" id="GO:0046872">
    <property type="term" value="F:metal ion binding"/>
    <property type="evidence" value="ECO:0007669"/>
    <property type="project" value="UniProtKB-KW"/>
</dbReference>
<dbReference type="GO" id="GO:0016491">
    <property type="term" value="F:oxidoreductase activity"/>
    <property type="evidence" value="ECO:0007669"/>
    <property type="project" value="UniProtKB-KW"/>
</dbReference>
<dbReference type="EMBL" id="SDAQ01000010">
    <property type="protein sequence ID" value="KAI3556881.1"/>
    <property type="molecule type" value="Genomic_DNA"/>
</dbReference>
<protein>
    <submittedName>
        <fullName evidence="4">2OG-Fe(II)oxygenase superfamily protein</fullName>
    </submittedName>
</protein>
<gene>
    <name evidence="4" type="ORF">CABS02_02888</name>
</gene>
<reference evidence="4" key="1">
    <citation type="submission" date="2019-01" db="EMBL/GenBank/DDBJ databases">
        <title>Colletotrichum abscissum LGMF1257.</title>
        <authorList>
            <person name="Baroncelli R."/>
        </authorList>
    </citation>
    <scope>NUCLEOTIDE SEQUENCE</scope>
    <source>
        <strain evidence="4">Ca142</strain>
    </source>
</reference>
<evidence type="ECO:0000313" key="4">
    <source>
        <dbReference type="EMBL" id="KAI3556881.1"/>
    </source>
</evidence>